<dbReference type="RefSeq" id="WP_192582045.1">
    <property type="nucleotide sequence ID" value="NZ_BHYM01000062.1"/>
</dbReference>
<dbReference type="InterPro" id="IPR000182">
    <property type="entry name" value="GNAT_dom"/>
</dbReference>
<dbReference type="GO" id="GO:0016747">
    <property type="term" value="F:acyltransferase activity, transferring groups other than amino-acyl groups"/>
    <property type="evidence" value="ECO:0007669"/>
    <property type="project" value="InterPro"/>
</dbReference>
<keyword evidence="3" id="KW-1185">Reference proteome</keyword>
<comment type="caution">
    <text evidence="2">The sequence shown here is derived from an EMBL/GenBank/DDBJ whole genome shotgun (WGS) entry which is preliminary data.</text>
</comment>
<dbReference type="Proteomes" id="UP000287519">
    <property type="component" value="Unassembled WGS sequence"/>
</dbReference>
<protein>
    <recommendedName>
        <fullName evidence="1">N-acetyltransferase domain-containing protein</fullName>
    </recommendedName>
</protein>
<evidence type="ECO:0000259" key="1">
    <source>
        <dbReference type="PROSITE" id="PS51186"/>
    </source>
</evidence>
<evidence type="ECO:0000313" key="2">
    <source>
        <dbReference type="EMBL" id="GCE42931.1"/>
    </source>
</evidence>
<feature type="domain" description="N-acetyltransferase" evidence="1">
    <location>
        <begin position="32"/>
        <end position="185"/>
    </location>
</feature>
<sequence length="309" mass="32761">MPAPNADTDTDTEPDLISLRCYDGPPSQGTAPLFRAARDADAEMGFSAPDQSFSQSPARYLTAEVRTLLHRWTTAAPSAPVLAAVVTARELGSSLWAVDIVVDPQFRSMGVATAVFEAVGSDLSGLPAPFGTIDGATFVGCSYGSHPASGRLARRFGAQFGGRRDRLLLPSRSDYAASRMARPPQPSFVVTADAGPDAGAPSVWQHFEDADATDMRRLCVTDADGAVAGHVRVGLTDEPHRVGLLRLDAAADTRDRSVGVVRTAIEHLWARGAVSIETSVDATDATTLDVLRSAAFQHDRSDALFTWPA</sequence>
<name>A0A402CH44_RHOWR</name>
<gene>
    <name evidence="2" type="ORF">Rhow_007060</name>
</gene>
<dbReference type="InterPro" id="IPR016181">
    <property type="entry name" value="Acyl_CoA_acyltransferase"/>
</dbReference>
<organism evidence="2 3">
    <name type="scientific">Rhodococcus wratislaviensis</name>
    <name type="common">Tsukamurella wratislaviensis</name>
    <dbReference type="NCBI Taxonomy" id="44752"/>
    <lineage>
        <taxon>Bacteria</taxon>
        <taxon>Bacillati</taxon>
        <taxon>Actinomycetota</taxon>
        <taxon>Actinomycetes</taxon>
        <taxon>Mycobacteriales</taxon>
        <taxon>Nocardiaceae</taxon>
        <taxon>Rhodococcus</taxon>
    </lineage>
</organism>
<dbReference type="SUPFAM" id="SSF55729">
    <property type="entry name" value="Acyl-CoA N-acyltransferases (Nat)"/>
    <property type="match status" value="1"/>
</dbReference>
<evidence type="ECO:0000313" key="3">
    <source>
        <dbReference type="Proteomes" id="UP000287519"/>
    </source>
</evidence>
<accession>A0A402CH44</accession>
<dbReference type="Gene3D" id="3.40.630.30">
    <property type="match status" value="1"/>
</dbReference>
<dbReference type="AlphaFoldDB" id="A0A402CH44"/>
<dbReference type="EMBL" id="BHYM01000062">
    <property type="protein sequence ID" value="GCE42931.1"/>
    <property type="molecule type" value="Genomic_DNA"/>
</dbReference>
<reference evidence="2 3" key="1">
    <citation type="submission" date="2018-11" db="EMBL/GenBank/DDBJ databases">
        <title>Microbial catabolism of amino acid.</title>
        <authorList>
            <person name="Hibi M."/>
            <person name="Ogawa J."/>
        </authorList>
    </citation>
    <scope>NUCLEOTIDE SEQUENCE [LARGE SCALE GENOMIC DNA]</scope>
    <source>
        <strain evidence="2 3">C31-06</strain>
    </source>
</reference>
<proteinExistence type="predicted"/>
<dbReference type="PROSITE" id="PS51186">
    <property type="entry name" value="GNAT"/>
    <property type="match status" value="1"/>
</dbReference>